<dbReference type="Pfam" id="PF01479">
    <property type="entry name" value="S4"/>
    <property type="match status" value="1"/>
</dbReference>
<accession>A0A0F9GLS2</accession>
<proteinExistence type="predicted"/>
<feature type="non-terminal residue" evidence="3">
    <location>
        <position position="94"/>
    </location>
</feature>
<sequence>MRTKTKTAGTLLDILLDMMDSASRTSVRKLIKNHRVTVDGEIQARPDFAVLPGQLIEIAQKAKDKENKKGSRTPSRPATLKTARGAKRRLAVKV</sequence>
<evidence type="ECO:0000256" key="1">
    <source>
        <dbReference type="SAM" id="MobiDB-lite"/>
    </source>
</evidence>
<reference evidence="3" key="1">
    <citation type="journal article" date="2015" name="Nature">
        <title>Complex archaea that bridge the gap between prokaryotes and eukaryotes.</title>
        <authorList>
            <person name="Spang A."/>
            <person name="Saw J.H."/>
            <person name="Jorgensen S.L."/>
            <person name="Zaremba-Niedzwiedzka K."/>
            <person name="Martijn J."/>
            <person name="Lind A.E."/>
            <person name="van Eijk R."/>
            <person name="Schleper C."/>
            <person name="Guy L."/>
            <person name="Ettema T.J."/>
        </authorList>
    </citation>
    <scope>NUCLEOTIDE SEQUENCE</scope>
</reference>
<dbReference type="PROSITE" id="PS50889">
    <property type="entry name" value="S4"/>
    <property type="match status" value="1"/>
</dbReference>
<feature type="compositionally biased region" description="Basic residues" evidence="1">
    <location>
        <begin position="84"/>
        <end position="94"/>
    </location>
</feature>
<dbReference type="InterPro" id="IPR002942">
    <property type="entry name" value="S4_RNA-bd"/>
</dbReference>
<evidence type="ECO:0000259" key="2">
    <source>
        <dbReference type="SMART" id="SM00363"/>
    </source>
</evidence>
<protein>
    <recommendedName>
        <fullName evidence="2">RNA-binding S4 domain-containing protein</fullName>
    </recommendedName>
</protein>
<dbReference type="EMBL" id="LAZR01027942">
    <property type="protein sequence ID" value="KKL64117.1"/>
    <property type="molecule type" value="Genomic_DNA"/>
</dbReference>
<dbReference type="SUPFAM" id="SSF55174">
    <property type="entry name" value="Alpha-L RNA-binding motif"/>
    <property type="match status" value="1"/>
</dbReference>
<dbReference type="SMART" id="SM00363">
    <property type="entry name" value="S4"/>
    <property type="match status" value="1"/>
</dbReference>
<evidence type="ECO:0000313" key="3">
    <source>
        <dbReference type="EMBL" id="KKL64117.1"/>
    </source>
</evidence>
<gene>
    <name evidence="3" type="ORF">LCGC14_2168210</name>
</gene>
<dbReference type="InterPro" id="IPR036986">
    <property type="entry name" value="S4_RNA-bd_sf"/>
</dbReference>
<dbReference type="GO" id="GO:0003723">
    <property type="term" value="F:RNA binding"/>
    <property type="evidence" value="ECO:0007669"/>
    <property type="project" value="InterPro"/>
</dbReference>
<dbReference type="Gene3D" id="3.10.290.10">
    <property type="entry name" value="RNA-binding S4 domain"/>
    <property type="match status" value="1"/>
</dbReference>
<feature type="region of interest" description="Disordered" evidence="1">
    <location>
        <begin position="61"/>
        <end position="94"/>
    </location>
</feature>
<comment type="caution">
    <text evidence="3">The sequence shown here is derived from an EMBL/GenBank/DDBJ whole genome shotgun (WGS) entry which is preliminary data.</text>
</comment>
<dbReference type="AlphaFoldDB" id="A0A0F9GLS2"/>
<organism evidence="3">
    <name type="scientific">marine sediment metagenome</name>
    <dbReference type="NCBI Taxonomy" id="412755"/>
    <lineage>
        <taxon>unclassified sequences</taxon>
        <taxon>metagenomes</taxon>
        <taxon>ecological metagenomes</taxon>
    </lineage>
</organism>
<name>A0A0F9GLS2_9ZZZZ</name>
<dbReference type="CDD" id="cd00165">
    <property type="entry name" value="S4"/>
    <property type="match status" value="1"/>
</dbReference>
<feature type="domain" description="RNA-binding S4" evidence="2">
    <location>
        <begin position="10"/>
        <end position="79"/>
    </location>
</feature>